<proteinExistence type="predicted"/>
<name>A0A5P2DW76_STRVZ</name>
<sequence>MVMKRNDRMARLLAEFPAGELTDDDVPPVFREVVAGGWSYTPNGARVLNGLVPESAGSYFDLLQEETSINGRGMIDYDLPVAESERTGPLLRRCLAYAFACLVEAEREFGDQDVRSYLVLSLGGADDDLLTATVTFCTHHPNVAPYIRDIENVRDAAVAEIALSDLGVWC</sequence>
<gene>
    <name evidence="1" type="ORF">DEJ51_27730</name>
</gene>
<reference evidence="1 2" key="1">
    <citation type="submission" date="2018-05" db="EMBL/GenBank/DDBJ databases">
        <title>Streptomyces venezuelae.</title>
        <authorList>
            <person name="Kim W."/>
            <person name="Lee N."/>
            <person name="Cho B.-K."/>
        </authorList>
    </citation>
    <scope>NUCLEOTIDE SEQUENCE [LARGE SCALE GENOMIC DNA]</scope>
    <source>
        <strain evidence="1 2">ATCC 21018</strain>
    </source>
</reference>
<evidence type="ECO:0000313" key="2">
    <source>
        <dbReference type="Proteomes" id="UP000324101"/>
    </source>
</evidence>
<accession>A0A5P2DW76</accession>
<protein>
    <submittedName>
        <fullName evidence="1">Uncharacterized protein</fullName>
    </submittedName>
</protein>
<organism evidence="1 2">
    <name type="scientific">Streptomyces venezuelae</name>
    <dbReference type="NCBI Taxonomy" id="54571"/>
    <lineage>
        <taxon>Bacteria</taxon>
        <taxon>Bacillati</taxon>
        <taxon>Actinomycetota</taxon>
        <taxon>Actinomycetes</taxon>
        <taxon>Kitasatosporales</taxon>
        <taxon>Streptomycetaceae</taxon>
        <taxon>Streptomyces</taxon>
    </lineage>
</organism>
<dbReference type="EMBL" id="CP029189">
    <property type="protein sequence ID" value="QES57511.1"/>
    <property type="molecule type" value="Genomic_DNA"/>
</dbReference>
<evidence type="ECO:0000313" key="1">
    <source>
        <dbReference type="EMBL" id="QES57511.1"/>
    </source>
</evidence>
<dbReference type="Proteomes" id="UP000324101">
    <property type="component" value="Chromosome"/>
</dbReference>
<dbReference type="AlphaFoldDB" id="A0A5P2DW76"/>